<feature type="domain" description="Rhodanese" evidence="1">
    <location>
        <begin position="33"/>
        <end position="130"/>
    </location>
</feature>
<dbReference type="PANTHER" id="PTHR44086">
    <property type="entry name" value="THIOSULFATE SULFURTRANSFERASE RDL2, MITOCHONDRIAL-RELATED"/>
    <property type="match status" value="1"/>
</dbReference>
<dbReference type="Proteomes" id="UP000057737">
    <property type="component" value="Unassembled WGS sequence"/>
</dbReference>
<evidence type="ECO:0000313" key="2">
    <source>
        <dbReference type="EMBL" id="KWV55166.1"/>
    </source>
</evidence>
<dbReference type="InterPro" id="IPR036873">
    <property type="entry name" value="Rhodanese-like_dom_sf"/>
</dbReference>
<comment type="caution">
    <text evidence="2">The sequence shown here is derived from an EMBL/GenBank/DDBJ whole genome shotgun (WGS) entry which is preliminary data.</text>
</comment>
<proteinExistence type="predicted"/>
<dbReference type="Gene3D" id="3.40.250.10">
    <property type="entry name" value="Rhodanese-like domain"/>
    <property type="match status" value="1"/>
</dbReference>
<dbReference type="CDD" id="cd01447">
    <property type="entry name" value="Polysulfide_ST"/>
    <property type="match status" value="1"/>
</dbReference>
<name>A0A109JU69_9BRAD</name>
<dbReference type="OrthoDB" id="9807812at2"/>
<keyword evidence="3" id="KW-1185">Reference proteome</keyword>
<dbReference type="RefSeq" id="WP_066507545.1">
    <property type="nucleotide sequence ID" value="NZ_LNCU01000065.1"/>
</dbReference>
<dbReference type="InterPro" id="IPR001763">
    <property type="entry name" value="Rhodanese-like_dom"/>
</dbReference>
<dbReference type="SMART" id="SM00450">
    <property type="entry name" value="RHOD"/>
    <property type="match status" value="1"/>
</dbReference>
<dbReference type="SUPFAM" id="SSF52821">
    <property type="entry name" value="Rhodanese/Cell cycle control phosphatase"/>
    <property type="match status" value="1"/>
</dbReference>
<reference evidence="2 3" key="1">
    <citation type="submission" date="2015-11" db="EMBL/GenBank/DDBJ databases">
        <title>Draft Genome Sequence of the Strain BR 10303 (Bradyrhizobium sp.) isolated from nodules of Centrolobium paraense.</title>
        <authorList>
            <person name="Zelli J.E."/>
            <person name="Simoes-Araujo J.L."/>
            <person name="Barauna A.C."/>
            <person name="Silva K."/>
        </authorList>
    </citation>
    <scope>NUCLEOTIDE SEQUENCE [LARGE SCALE GENOMIC DNA]</scope>
    <source>
        <strain evidence="2 3">BR 10303</strain>
    </source>
</reference>
<dbReference type="GO" id="GO:0004792">
    <property type="term" value="F:thiosulfate-cyanide sulfurtransferase activity"/>
    <property type="evidence" value="ECO:0007669"/>
    <property type="project" value="TreeGrafter"/>
</dbReference>
<gene>
    <name evidence="2" type="ORF">AS156_06195</name>
</gene>
<dbReference type="Pfam" id="PF00581">
    <property type="entry name" value="Rhodanese"/>
    <property type="match status" value="1"/>
</dbReference>
<sequence length="137" mass="14978">MAQNIHRGIKVMIDEANAEIETISAKDAITLIGKDDVVIVDIRDPREIERDGKIPGAFSCTRGMLEFWIDPNSPYAKPIFQEDKKFIFHCAGGLRSALAAKTAKDMGLKPVAHMGGGFAAWRDAGGPIEAWEPKKKG</sequence>
<evidence type="ECO:0000259" key="1">
    <source>
        <dbReference type="PROSITE" id="PS50206"/>
    </source>
</evidence>
<protein>
    <submittedName>
        <fullName evidence="2">Rhodanese</fullName>
    </submittedName>
</protein>
<organism evidence="2 3">
    <name type="scientific">Bradyrhizobium macuxiense</name>
    <dbReference type="NCBI Taxonomy" id="1755647"/>
    <lineage>
        <taxon>Bacteria</taxon>
        <taxon>Pseudomonadati</taxon>
        <taxon>Pseudomonadota</taxon>
        <taxon>Alphaproteobacteria</taxon>
        <taxon>Hyphomicrobiales</taxon>
        <taxon>Nitrobacteraceae</taxon>
        <taxon>Bradyrhizobium</taxon>
    </lineage>
</organism>
<dbReference type="AlphaFoldDB" id="A0A109JU69"/>
<dbReference type="EMBL" id="LNCU01000065">
    <property type="protein sequence ID" value="KWV55166.1"/>
    <property type="molecule type" value="Genomic_DNA"/>
</dbReference>
<dbReference type="PANTHER" id="PTHR44086:SF13">
    <property type="entry name" value="THIOSULFATE SULFURTRANSFERASE PSPE"/>
    <property type="match status" value="1"/>
</dbReference>
<evidence type="ECO:0000313" key="3">
    <source>
        <dbReference type="Proteomes" id="UP000057737"/>
    </source>
</evidence>
<accession>A0A109JU69</accession>
<dbReference type="PROSITE" id="PS50206">
    <property type="entry name" value="RHODANESE_3"/>
    <property type="match status" value="1"/>
</dbReference>